<dbReference type="Pfam" id="PF04146">
    <property type="entry name" value="YTH"/>
    <property type="match status" value="1"/>
</dbReference>
<feature type="zinc finger region" description="C3H1-type" evidence="2">
    <location>
        <begin position="72"/>
        <end position="99"/>
    </location>
</feature>
<comment type="caution">
    <text evidence="5">The sequence shown here is derived from an EMBL/GenBank/DDBJ whole genome shotgun (WGS) entry which is preliminary data.</text>
</comment>
<dbReference type="EMBL" id="RCMG01001010">
    <property type="protein sequence ID" value="KAG2839193.1"/>
    <property type="molecule type" value="Genomic_DNA"/>
</dbReference>
<dbReference type="PANTHER" id="PTHR23102">
    <property type="entry name" value="CLEAVAGE AND POLYADENYLATION SPECIFICITY FACTOR SUBUNIT 4-RELATED"/>
    <property type="match status" value="1"/>
</dbReference>
<organism evidence="5 6">
    <name type="scientific">Phytophthora cactorum</name>
    <dbReference type="NCBI Taxonomy" id="29920"/>
    <lineage>
        <taxon>Eukaryota</taxon>
        <taxon>Sar</taxon>
        <taxon>Stramenopiles</taxon>
        <taxon>Oomycota</taxon>
        <taxon>Peronosporomycetes</taxon>
        <taxon>Peronosporales</taxon>
        <taxon>Peronosporaceae</taxon>
        <taxon>Phytophthora</taxon>
    </lineage>
</organism>
<dbReference type="VEuPathDB" id="FungiDB:PC110_g10653"/>
<accession>A0A8T0YJB5</accession>
<protein>
    <recommendedName>
        <fullName evidence="4">C3H1-type domain-containing protein</fullName>
    </recommendedName>
</protein>
<evidence type="ECO:0000256" key="2">
    <source>
        <dbReference type="PROSITE-ProRule" id="PRU00723"/>
    </source>
</evidence>
<dbReference type="PANTHER" id="PTHR23102:SF24">
    <property type="entry name" value="CLEAVAGE AND POLYADENYLATION SPECIFICITY FACTOR SUBUNIT 4"/>
    <property type="match status" value="1"/>
</dbReference>
<evidence type="ECO:0000313" key="5">
    <source>
        <dbReference type="EMBL" id="KAG2839193.1"/>
    </source>
</evidence>
<name>A0A8T0YJB5_9STRA</name>
<feature type="region of interest" description="Disordered" evidence="3">
    <location>
        <begin position="118"/>
        <end position="170"/>
    </location>
</feature>
<keyword evidence="2" id="KW-0863">Zinc-finger</keyword>
<dbReference type="InterPro" id="IPR045348">
    <property type="entry name" value="CPSF4/Yth1"/>
</dbReference>
<gene>
    <name evidence="5" type="ORF">PC113_g19524</name>
</gene>
<feature type="domain" description="C3H1-type" evidence="4">
    <location>
        <begin position="72"/>
        <end position="99"/>
    </location>
</feature>
<dbReference type="InterPro" id="IPR000571">
    <property type="entry name" value="Znf_CCCH"/>
</dbReference>
<evidence type="ECO:0000313" key="6">
    <source>
        <dbReference type="Proteomes" id="UP000735874"/>
    </source>
</evidence>
<evidence type="ECO:0000256" key="3">
    <source>
        <dbReference type="SAM" id="MobiDB-lite"/>
    </source>
</evidence>
<dbReference type="PROSITE" id="PS50103">
    <property type="entry name" value="ZF_C3H1"/>
    <property type="match status" value="1"/>
</dbReference>
<keyword evidence="2" id="KW-0862">Zinc</keyword>
<dbReference type="GO" id="GO:0008270">
    <property type="term" value="F:zinc ion binding"/>
    <property type="evidence" value="ECO:0007669"/>
    <property type="project" value="UniProtKB-KW"/>
</dbReference>
<sequence>MVLGLLLRDEDERHLSFDFEMLLPEDGDDRMDGGERRNGAVVGVGGATFGHQAQPRKISSAVPECPFRHVPDEKRVECAFYKQGFCSHGCSCRYRHIKLAREECPETADFALQSKVADEENVKRRKAQPGEKEEKEARGGRHGGHYGPGFNGGDRQHQGPPSGPQLPDDGKMAKYFLVQSASYLNLAHSVHHGRWAVPPAVLQQIKTASETSDEVFCSLQLDQASITREWRGWLVSACSDQPVRPACLSGPMCESVSWE</sequence>
<dbReference type="Proteomes" id="UP000735874">
    <property type="component" value="Unassembled WGS sequence"/>
</dbReference>
<dbReference type="AlphaFoldDB" id="A0A8T0YJB5"/>
<dbReference type="InterPro" id="IPR007275">
    <property type="entry name" value="YTH_domain"/>
</dbReference>
<feature type="compositionally biased region" description="Basic and acidic residues" evidence="3">
    <location>
        <begin position="118"/>
        <end position="139"/>
    </location>
</feature>
<reference evidence="5" key="1">
    <citation type="submission" date="2018-10" db="EMBL/GenBank/DDBJ databases">
        <title>Effector identification in a new, highly contiguous assembly of the strawberry crown rot pathogen Phytophthora cactorum.</title>
        <authorList>
            <person name="Armitage A.D."/>
            <person name="Nellist C.F."/>
            <person name="Bates H."/>
            <person name="Vickerstaff R.J."/>
            <person name="Harrison R.J."/>
        </authorList>
    </citation>
    <scope>NUCLEOTIDE SEQUENCE</scope>
    <source>
        <strain evidence="5">15-7</strain>
    </source>
</reference>
<evidence type="ECO:0000256" key="1">
    <source>
        <dbReference type="ARBA" id="ARBA00022737"/>
    </source>
</evidence>
<dbReference type="Gene3D" id="3.10.590.10">
    <property type="entry name" value="ph1033 like domains"/>
    <property type="match status" value="1"/>
</dbReference>
<proteinExistence type="predicted"/>
<dbReference type="GO" id="GO:0003723">
    <property type="term" value="F:RNA binding"/>
    <property type="evidence" value="ECO:0007669"/>
    <property type="project" value="InterPro"/>
</dbReference>
<keyword evidence="2" id="KW-0479">Metal-binding</keyword>
<keyword evidence="1" id="KW-0677">Repeat</keyword>
<evidence type="ECO:0000259" key="4">
    <source>
        <dbReference type="PROSITE" id="PS50103"/>
    </source>
</evidence>